<proteinExistence type="inferred from homology"/>
<comment type="subcellular location">
    <subcellularLocation>
        <location evidence="6">Cytoplasm</location>
    </subcellularLocation>
</comment>
<dbReference type="PROSITE" id="PS01075">
    <property type="entry name" value="ACETATE_KINASE_1"/>
    <property type="match status" value="1"/>
</dbReference>
<evidence type="ECO:0000313" key="8">
    <source>
        <dbReference type="EMBL" id="QOY87961.1"/>
    </source>
</evidence>
<evidence type="ECO:0000256" key="5">
    <source>
        <dbReference type="ARBA" id="ARBA00022840"/>
    </source>
</evidence>
<comment type="cofactor">
    <cofactor evidence="6">
        <name>Mg(2+)</name>
        <dbReference type="ChEBI" id="CHEBI:18420"/>
    </cofactor>
    <cofactor evidence="6">
        <name>Mn(2+)</name>
        <dbReference type="ChEBI" id="CHEBI:29035"/>
    </cofactor>
    <text evidence="6">Mg(2+). Can also accept Mn(2+).</text>
</comment>
<comment type="similarity">
    <text evidence="1 6 7">Belongs to the acetokinase family.</text>
</comment>
<dbReference type="PANTHER" id="PTHR21060">
    <property type="entry name" value="ACETATE KINASE"/>
    <property type="match status" value="1"/>
</dbReference>
<dbReference type="AlphaFoldDB" id="A0A7S7NQK0"/>
<dbReference type="PIRSF" id="PIRSF000722">
    <property type="entry name" value="Acetate_prop_kin"/>
    <property type="match status" value="1"/>
</dbReference>
<feature type="binding site" evidence="6">
    <location>
        <position position="337"/>
    </location>
    <ligand>
        <name>Mg(2+)</name>
        <dbReference type="ChEBI" id="CHEBI:18420"/>
    </ligand>
</feature>
<protein>
    <recommendedName>
        <fullName evidence="6">Acetate kinase</fullName>
        <ecNumber evidence="6">2.7.2.1</ecNumber>
    </recommendedName>
    <alternativeName>
        <fullName evidence="6">Acetokinase</fullName>
    </alternativeName>
</protein>
<feature type="site" description="Transition state stabilizer" evidence="6">
    <location>
        <position position="216"/>
    </location>
</feature>
<evidence type="ECO:0000256" key="6">
    <source>
        <dbReference type="HAMAP-Rule" id="MF_00020"/>
    </source>
</evidence>
<keyword evidence="6" id="KW-0460">Magnesium</keyword>
<feature type="binding site" evidence="6">
    <location>
        <begin position="183"/>
        <end position="187"/>
    </location>
    <ligand>
        <name>ATP</name>
        <dbReference type="ChEBI" id="CHEBI:30616"/>
    </ligand>
</feature>
<dbReference type="Pfam" id="PF00871">
    <property type="entry name" value="Acetate_kinase"/>
    <property type="match status" value="2"/>
</dbReference>
<keyword evidence="6" id="KW-0963">Cytoplasm</keyword>
<feature type="site" description="Transition state stabilizer" evidence="6">
    <location>
        <position position="155"/>
    </location>
</feature>
<sequence length="354" mass="38289">MRILVLNAGSSSLKYQLIETGVRDEHVIVKGAVERIGAAGSPVHNHTEAVEEILPNLGPIDGVGHRVVHGGERFKASALIDLEVEHAIADCCSLAPLHNPHHLACYRAAHALLPNVPHVAVFDTAFFHTIPRRAFLYAVPYELYESDHIRRYGFHGTSHRYVSGKAAEQLGIPPDEVKLITCHLGNGCSVAAIEGGKAVDISMGLTPQEGLVMGTRSGDIDIGVIFHLARQKGMTLDEIEKLLIHRSGLLGLSGRSNDMRDLVHAAQEGDARARIAVEVFCYRVKKYIGAFWAILGGADAIVFTGGIGENRPEIRDEIMAGLENLGAVEVLVIPTNEELVIARDTARLIGRGRA</sequence>
<dbReference type="GO" id="GO:0006083">
    <property type="term" value="P:acetate metabolic process"/>
    <property type="evidence" value="ECO:0007669"/>
    <property type="project" value="TreeGrafter"/>
</dbReference>
<evidence type="ECO:0000256" key="2">
    <source>
        <dbReference type="ARBA" id="ARBA00022679"/>
    </source>
</evidence>
<evidence type="ECO:0000313" key="9">
    <source>
        <dbReference type="Proteomes" id="UP000593892"/>
    </source>
</evidence>
<dbReference type="EC" id="2.7.2.1" evidence="6"/>
<feature type="binding site" evidence="6">
    <location>
        <position position="7"/>
    </location>
    <ligand>
        <name>Mg(2+)</name>
        <dbReference type="ChEBI" id="CHEBI:18420"/>
    </ligand>
</feature>
<comment type="subunit">
    <text evidence="6">Homodimer.</text>
</comment>
<dbReference type="SUPFAM" id="SSF53067">
    <property type="entry name" value="Actin-like ATPase domain"/>
    <property type="match status" value="2"/>
</dbReference>
<dbReference type="RefSeq" id="WP_194449624.1">
    <property type="nucleotide sequence ID" value="NZ_CP063849.1"/>
</dbReference>
<dbReference type="NCBIfam" id="TIGR00016">
    <property type="entry name" value="ackA"/>
    <property type="match status" value="1"/>
</dbReference>
<feature type="binding site" evidence="6">
    <location>
        <position position="66"/>
    </location>
    <ligand>
        <name>substrate</name>
    </ligand>
</feature>
<dbReference type="GO" id="GO:0000287">
    <property type="term" value="F:magnesium ion binding"/>
    <property type="evidence" value="ECO:0007669"/>
    <property type="project" value="UniProtKB-UniRule"/>
</dbReference>
<keyword evidence="5 6" id="KW-0067">ATP-binding</keyword>
<keyword evidence="2 6" id="KW-0808">Transferase</keyword>
<comment type="pathway">
    <text evidence="6">Metabolic intermediate biosynthesis; acetyl-CoA biosynthesis; acetyl-CoA from acetate: step 1/2.</text>
</comment>
<keyword evidence="3 6" id="KW-0547">Nucleotide-binding</keyword>
<feature type="active site" description="Proton donor/acceptor" evidence="6">
    <location>
        <position position="123"/>
    </location>
</feature>
<comment type="function">
    <text evidence="6">Catalyzes the formation of acetyl phosphate from acetate and ATP. Can also catalyze the reverse reaction.</text>
</comment>
<evidence type="ECO:0000256" key="1">
    <source>
        <dbReference type="ARBA" id="ARBA00008748"/>
    </source>
</evidence>
<keyword evidence="6" id="KW-0479">Metal-binding</keyword>
<evidence type="ECO:0000256" key="7">
    <source>
        <dbReference type="RuleBase" id="RU003835"/>
    </source>
</evidence>
<dbReference type="GO" id="GO:0005737">
    <property type="term" value="C:cytoplasm"/>
    <property type="evidence" value="ECO:0007669"/>
    <property type="project" value="UniProtKB-SubCell"/>
</dbReference>
<feature type="binding site" evidence="6">
    <location>
        <position position="14"/>
    </location>
    <ligand>
        <name>ATP</name>
        <dbReference type="ChEBI" id="CHEBI:30616"/>
    </ligand>
</feature>
<dbReference type="UniPathway" id="UPA00340">
    <property type="reaction ID" value="UER00458"/>
</dbReference>
<dbReference type="InterPro" id="IPR043129">
    <property type="entry name" value="ATPase_NBD"/>
</dbReference>
<evidence type="ECO:0000256" key="4">
    <source>
        <dbReference type="ARBA" id="ARBA00022777"/>
    </source>
</evidence>
<dbReference type="PANTHER" id="PTHR21060:SF15">
    <property type="entry name" value="ACETATE KINASE-RELATED"/>
    <property type="match status" value="1"/>
</dbReference>
<dbReference type="GO" id="GO:0005524">
    <property type="term" value="F:ATP binding"/>
    <property type="evidence" value="ECO:0007669"/>
    <property type="project" value="UniProtKB-KW"/>
</dbReference>
<keyword evidence="9" id="KW-1185">Reference proteome</keyword>
<dbReference type="EMBL" id="CP063849">
    <property type="protein sequence ID" value="QOY87961.1"/>
    <property type="molecule type" value="Genomic_DNA"/>
</dbReference>
<dbReference type="InterPro" id="IPR000890">
    <property type="entry name" value="Aliphatic_acid_kin_short-chain"/>
</dbReference>
<gene>
    <name evidence="6" type="primary">ackA</name>
    <name evidence="8" type="ORF">IRI77_35375</name>
</gene>
<organism evidence="8 9">
    <name type="scientific">Paludibaculum fermentans</name>
    <dbReference type="NCBI Taxonomy" id="1473598"/>
    <lineage>
        <taxon>Bacteria</taxon>
        <taxon>Pseudomonadati</taxon>
        <taxon>Acidobacteriota</taxon>
        <taxon>Terriglobia</taxon>
        <taxon>Bryobacterales</taxon>
        <taxon>Bryobacteraceae</taxon>
        <taxon>Paludibaculum</taxon>
    </lineage>
</organism>
<feature type="binding site" evidence="6">
    <location>
        <begin position="306"/>
        <end position="310"/>
    </location>
    <ligand>
        <name>ATP</name>
        <dbReference type="ChEBI" id="CHEBI:30616"/>
    </ligand>
</feature>
<accession>A0A7S7NQK0</accession>
<dbReference type="PRINTS" id="PR00471">
    <property type="entry name" value="ACETATEKNASE"/>
</dbReference>
<name>A0A7S7NQK0_PALFE</name>
<dbReference type="GO" id="GO:0008776">
    <property type="term" value="F:acetate kinase activity"/>
    <property type="evidence" value="ECO:0007669"/>
    <property type="project" value="UniProtKB-UniRule"/>
</dbReference>
<dbReference type="InterPro" id="IPR023865">
    <property type="entry name" value="Aliphatic_acid_kinase_CS"/>
</dbReference>
<dbReference type="Proteomes" id="UP000593892">
    <property type="component" value="Chromosome"/>
</dbReference>
<dbReference type="PROSITE" id="PS01076">
    <property type="entry name" value="ACETATE_KINASE_2"/>
    <property type="match status" value="1"/>
</dbReference>
<reference evidence="8 9" key="1">
    <citation type="submission" date="2020-10" db="EMBL/GenBank/DDBJ databases">
        <title>Complete genome sequence of Paludibaculum fermentans P105T, a facultatively anaerobic acidobacterium capable of dissimilatory Fe(III) reduction.</title>
        <authorList>
            <person name="Dedysh S.N."/>
            <person name="Beletsky A.V."/>
            <person name="Kulichevskaya I.S."/>
            <person name="Mardanov A.V."/>
            <person name="Ravin N.V."/>
        </authorList>
    </citation>
    <scope>NUCLEOTIDE SEQUENCE [LARGE SCALE GENOMIC DNA]</scope>
    <source>
        <strain evidence="8 9">P105</strain>
    </source>
</reference>
<dbReference type="CDD" id="cd24010">
    <property type="entry name" value="ASKHA_NBD_AcK_PK"/>
    <property type="match status" value="1"/>
</dbReference>
<dbReference type="GO" id="GO:0006085">
    <property type="term" value="P:acetyl-CoA biosynthetic process"/>
    <property type="evidence" value="ECO:0007669"/>
    <property type="project" value="UniProtKB-UniRule"/>
</dbReference>
<evidence type="ECO:0000256" key="3">
    <source>
        <dbReference type="ARBA" id="ARBA00022741"/>
    </source>
</evidence>
<feature type="binding site" evidence="6">
    <location>
        <begin position="258"/>
        <end position="260"/>
    </location>
    <ligand>
        <name>ATP</name>
        <dbReference type="ChEBI" id="CHEBI:30616"/>
    </ligand>
</feature>
<dbReference type="InterPro" id="IPR004372">
    <property type="entry name" value="Ac/propionate_kinase"/>
</dbReference>
<dbReference type="Gene3D" id="3.30.420.40">
    <property type="match status" value="2"/>
</dbReference>
<dbReference type="KEGG" id="pfer:IRI77_35375"/>
<comment type="catalytic activity">
    <reaction evidence="6">
        <text>acetate + ATP = acetyl phosphate + ADP</text>
        <dbReference type="Rhea" id="RHEA:11352"/>
        <dbReference type="ChEBI" id="CHEBI:22191"/>
        <dbReference type="ChEBI" id="CHEBI:30089"/>
        <dbReference type="ChEBI" id="CHEBI:30616"/>
        <dbReference type="ChEBI" id="CHEBI:456216"/>
        <dbReference type="EC" id="2.7.2.1"/>
    </reaction>
</comment>
<keyword evidence="4 6" id="KW-0418">Kinase</keyword>
<dbReference type="HAMAP" id="MF_00020">
    <property type="entry name" value="Acetate_kinase"/>
    <property type="match status" value="1"/>
</dbReference>